<evidence type="ECO:0000313" key="2">
    <source>
        <dbReference type="Proteomes" id="UP000676776"/>
    </source>
</evidence>
<dbReference type="PROSITE" id="PS51257">
    <property type="entry name" value="PROKAR_LIPOPROTEIN"/>
    <property type="match status" value="1"/>
</dbReference>
<reference evidence="1 2" key="1">
    <citation type="submission" date="2021-03" db="EMBL/GenBank/DDBJ databases">
        <title>Winogradskyella sp. nov., isolated from costal sediment.</title>
        <authorList>
            <person name="Gao C."/>
        </authorList>
    </citation>
    <scope>NUCLEOTIDE SEQUENCE [LARGE SCALE GENOMIC DNA]</scope>
    <source>
        <strain evidence="1 2">DF17</strain>
    </source>
</reference>
<gene>
    <name evidence="1" type="ORF">J4050_14935</name>
</gene>
<protein>
    <recommendedName>
        <fullName evidence="3">Lipoprotein</fullName>
    </recommendedName>
</protein>
<comment type="caution">
    <text evidence="1">The sequence shown here is derived from an EMBL/GenBank/DDBJ whole genome shotgun (WGS) entry which is preliminary data.</text>
</comment>
<keyword evidence="2" id="KW-1185">Reference proteome</keyword>
<evidence type="ECO:0000313" key="1">
    <source>
        <dbReference type="EMBL" id="MBO3118045.1"/>
    </source>
</evidence>
<proteinExistence type="predicted"/>
<sequence length="218" mass="25119">MRRIYTIVLLSIILTSCGVKKYSIIPNSETTYSPEINQSKTSEIGITLVSKETAKKYDAMVITKEVKIKPNVVKTLKVGETFIKTFETEQFDLYENINNPNFGIALSKNNESPKTYSTGITGTGLQFQNSKYTLEYKLTERPIKDDDYYKQEFIYNGRVGNGIKFIYREFINDYARPAFTQDLQYDLSEDSIIGFKGLRLEVINATNTKIEYKILKHF</sequence>
<name>A0ABS3T8J0_9FLAO</name>
<dbReference type="EMBL" id="JAGEVF010000021">
    <property type="protein sequence ID" value="MBO3118045.1"/>
    <property type="molecule type" value="Genomic_DNA"/>
</dbReference>
<dbReference type="RefSeq" id="WP_208155421.1">
    <property type="nucleotide sequence ID" value="NZ_JAGEVF010000021.1"/>
</dbReference>
<organism evidence="1 2">
    <name type="scientific">Winogradskyella pelagia</name>
    <dbReference type="NCBI Taxonomy" id="2819984"/>
    <lineage>
        <taxon>Bacteria</taxon>
        <taxon>Pseudomonadati</taxon>
        <taxon>Bacteroidota</taxon>
        <taxon>Flavobacteriia</taxon>
        <taxon>Flavobacteriales</taxon>
        <taxon>Flavobacteriaceae</taxon>
        <taxon>Winogradskyella</taxon>
    </lineage>
</organism>
<dbReference type="Proteomes" id="UP000676776">
    <property type="component" value="Unassembled WGS sequence"/>
</dbReference>
<evidence type="ECO:0008006" key="3">
    <source>
        <dbReference type="Google" id="ProtNLM"/>
    </source>
</evidence>
<accession>A0ABS3T8J0</accession>